<dbReference type="InterPro" id="IPR025618">
    <property type="entry name" value="YtpI"/>
</dbReference>
<evidence type="ECO:0000313" key="1">
    <source>
        <dbReference type="EMBL" id="ALS20855.1"/>
    </source>
</evidence>
<name>A0A0U2VMX1_9BACL</name>
<dbReference type="KEGG" id="pnp:IJ22_04670"/>
<reference evidence="2" key="1">
    <citation type="submission" date="2015-12" db="EMBL/GenBank/DDBJ databases">
        <title>Complete genome sequences of two moderately thermophilic Paenibacillus species.</title>
        <authorList>
            <person name="Butler R.III."/>
            <person name="Wang J."/>
            <person name="Stark B.C."/>
            <person name="Pombert J.-F."/>
        </authorList>
    </citation>
    <scope>NUCLEOTIDE SEQUENCE [LARGE SCALE GENOMIC DNA]</scope>
    <source>
        <strain evidence="2">32O-Y</strain>
    </source>
</reference>
<keyword evidence="2" id="KW-1185">Reference proteome</keyword>
<gene>
    <name evidence="1" type="ORF">IJ22_04670</name>
</gene>
<reference evidence="1 2" key="2">
    <citation type="journal article" date="2016" name="Genome Announc.">
        <title>Complete Genome Sequences of Two Interactive Moderate Thermophiles, Paenibacillus napthalenovorans 32O-Y and Paenibacillus sp. 32O-W.</title>
        <authorList>
            <person name="Butler R.R.III."/>
            <person name="Wang J."/>
            <person name="Stark B.C."/>
            <person name="Pombert J.F."/>
        </authorList>
    </citation>
    <scope>NUCLEOTIDE SEQUENCE [LARGE SCALE GENOMIC DNA]</scope>
    <source>
        <strain evidence="1 2">32O-Y</strain>
    </source>
</reference>
<accession>A0A0U2VMX1</accession>
<organism evidence="1 2">
    <name type="scientific">Paenibacillus naphthalenovorans</name>
    <dbReference type="NCBI Taxonomy" id="162209"/>
    <lineage>
        <taxon>Bacteria</taxon>
        <taxon>Bacillati</taxon>
        <taxon>Bacillota</taxon>
        <taxon>Bacilli</taxon>
        <taxon>Bacillales</taxon>
        <taxon>Paenibacillaceae</taxon>
        <taxon>Paenibacillus</taxon>
    </lineage>
</organism>
<proteinExistence type="predicted"/>
<dbReference type="EMBL" id="CP013652">
    <property type="protein sequence ID" value="ALS20855.1"/>
    <property type="molecule type" value="Genomic_DNA"/>
</dbReference>
<evidence type="ECO:0000313" key="2">
    <source>
        <dbReference type="Proteomes" id="UP000061660"/>
    </source>
</evidence>
<dbReference type="STRING" id="162209.IJ22_04670"/>
<sequence length="144" mass="16183">MGHGQGMETNSDGVIAPDSSGGNRLIFMAEIGKVITKECNLSTRMCLSNMIANIQIALSTLIFIALGFSVFYSYRFRRETDPKRGGLLSSKMNIAMGIMLIIISITQLFFFEDSVIRRIFGTVCLLLGLFNFYAGLRNYFHFKR</sequence>
<dbReference type="PATRIC" id="fig|162209.4.peg.493"/>
<dbReference type="Pfam" id="PF14007">
    <property type="entry name" value="YtpI"/>
    <property type="match status" value="1"/>
</dbReference>
<dbReference type="AlphaFoldDB" id="A0A0U2VMX1"/>
<protein>
    <submittedName>
        <fullName evidence="1">YtpI-like protein</fullName>
    </submittedName>
</protein>
<dbReference type="Proteomes" id="UP000061660">
    <property type="component" value="Chromosome"/>
</dbReference>